<evidence type="ECO:0000313" key="7">
    <source>
        <dbReference type="WBParaSite" id="HDID_0000389601-mRNA-1"/>
    </source>
</evidence>
<dbReference type="GO" id="GO:0003723">
    <property type="term" value="F:RNA binding"/>
    <property type="evidence" value="ECO:0007669"/>
    <property type="project" value="UniProtKB-UniRule"/>
</dbReference>
<sequence>MNDSRTSLYFSNLKLQDDEESLRGLLPANIEPLSFVFLRNKTGQRTGCAIVNLKSAEEASKAYESFQKSGFTVKYAKESKKDSTNVYVTNIPKENFDEAKLRLIFEPYGEIVSVKLFKDEYTLNTGTRIGFVRFTTKECANCAISHVNSKNIRLDNFGPPLFCKLADLKEKKEENIQITKIGRRYLLETQPNKPPMLMVQANFCVQPVIPYTNNTALTRYQTALITVPQTTPANHESERTPCQDESIAYAQYSPHATQNLDLPSVDFQEP</sequence>
<keyword evidence="1" id="KW-0677">Repeat</keyword>
<dbReference type="AlphaFoldDB" id="A0A0R3SG84"/>
<dbReference type="EMBL" id="UYSG01001304">
    <property type="protein sequence ID" value="VDL40525.1"/>
    <property type="molecule type" value="Genomic_DNA"/>
</dbReference>
<dbReference type="SUPFAM" id="SSF54928">
    <property type="entry name" value="RNA-binding domain, RBD"/>
    <property type="match status" value="1"/>
</dbReference>
<dbReference type="SMART" id="SM00360">
    <property type="entry name" value="RRM"/>
    <property type="match status" value="2"/>
</dbReference>
<organism evidence="7">
    <name type="scientific">Hymenolepis diminuta</name>
    <name type="common">Rat tapeworm</name>
    <dbReference type="NCBI Taxonomy" id="6216"/>
    <lineage>
        <taxon>Eukaryota</taxon>
        <taxon>Metazoa</taxon>
        <taxon>Spiralia</taxon>
        <taxon>Lophotrochozoa</taxon>
        <taxon>Platyhelminthes</taxon>
        <taxon>Cestoda</taxon>
        <taxon>Eucestoda</taxon>
        <taxon>Cyclophyllidea</taxon>
        <taxon>Hymenolepididae</taxon>
        <taxon>Hymenolepis</taxon>
    </lineage>
</organism>
<dbReference type="Pfam" id="PF00076">
    <property type="entry name" value="RRM_1"/>
    <property type="match status" value="1"/>
</dbReference>
<protein>
    <submittedName>
        <fullName evidence="7">RRM domain-containing protein</fullName>
    </submittedName>
</protein>
<proteinExistence type="predicted"/>
<accession>A0A0R3SG84</accession>
<evidence type="ECO:0000256" key="2">
    <source>
        <dbReference type="ARBA" id="ARBA00022884"/>
    </source>
</evidence>
<dbReference type="WBParaSite" id="HDID_0000389601-mRNA-1">
    <property type="protein sequence ID" value="HDID_0000389601-mRNA-1"/>
    <property type="gene ID" value="HDID_0000389601"/>
</dbReference>
<feature type="domain" description="RRM" evidence="4">
    <location>
        <begin position="6"/>
        <end position="78"/>
    </location>
</feature>
<dbReference type="PANTHER" id="PTHR24012">
    <property type="entry name" value="RNA BINDING PROTEIN"/>
    <property type="match status" value="1"/>
</dbReference>
<evidence type="ECO:0000256" key="3">
    <source>
        <dbReference type="PROSITE-ProRule" id="PRU00176"/>
    </source>
</evidence>
<dbReference type="STRING" id="6216.A0A0R3SG84"/>
<gene>
    <name evidence="5" type="ORF">HDID_LOCUS3894</name>
</gene>
<dbReference type="InterPro" id="IPR000504">
    <property type="entry name" value="RRM_dom"/>
</dbReference>
<evidence type="ECO:0000313" key="6">
    <source>
        <dbReference type="Proteomes" id="UP000274504"/>
    </source>
</evidence>
<evidence type="ECO:0000259" key="4">
    <source>
        <dbReference type="PROSITE" id="PS50102"/>
    </source>
</evidence>
<dbReference type="Gene3D" id="3.30.70.330">
    <property type="match status" value="2"/>
</dbReference>
<name>A0A0R3SG84_HYMDI</name>
<dbReference type="InterPro" id="IPR012677">
    <property type="entry name" value="Nucleotide-bd_a/b_plait_sf"/>
</dbReference>
<dbReference type="CDD" id="cd00590">
    <property type="entry name" value="RRM_SF"/>
    <property type="match status" value="1"/>
</dbReference>
<dbReference type="PROSITE" id="PS50102">
    <property type="entry name" value="RRM"/>
    <property type="match status" value="2"/>
</dbReference>
<evidence type="ECO:0000256" key="1">
    <source>
        <dbReference type="ARBA" id="ARBA00022737"/>
    </source>
</evidence>
<reference evidence="7" key="1">
    <citation type="submission" date="2017-02" db="UniProtKB">
        <authorList>
            <consortium name="WormBaseParasite"/>
        </authorList>
    </citation>
    <scope>IDENTIFICATION</scope>
</reference>
<reference evidence="5 6" key="2">
    <citation type="submission" date="2018-11" db="EMBL/GenBank/DDBJ databases">
        <authorList>
            <consortium name="Pathogen Informatics"/>
        </authorList>
    </citation>
    <scope>NUCLEOTIDE SEQUENCE [LARGE SCALE GENOMIC DNA]</scope>
</reference>
<dbReference type="Proteomes" id="UP000274504">
    <property type="component" value="Unassembled WGS sequence"/>
</dbReference>
<dbReference type="OrthoDB" id="6261526at2759"/>
<evidence type="ECO:0000313" key="5">
    <source>
        <dbReference type="EMBL" id="VDL40525.1"/>
    </source>
</evidence>
<feature type="domain" description="RRM" evidence="4">
    <location>
        <begin position="84"/>
        <end position="168"/>
    </location>
</feature>
<dbReference type="InterPro" id="IPR035979">
    <property type="entry name" value="RBD_domain_sf"/>
</dbReference>
<keyword evidence="2 3" id="KW-0694">RNA-binding</keyword>